<dbReference type="InterPro" id="IPR036866">
    <property type="entry name" value="RibonucZ/Hydroxyglut_hydro"/>
</dbReference>
<dbReference type="Proteomes" id="UP001370758">
    <property type="component" value="Unassembled WGS sequence"/>
</dbReference>
<reference evidence="3 4" key="1">
    <citation type="submission" date="2023-08" db="EMBL/GenBank/DDBJ databases">
        <authorList>
            <person name="Palmer J.M."/>
        </authorList>
    </citation>
    <scope>NUCLEOTIDE SEQUENCE [LARGE SCALE GENOMIC DNA]</scope>
    <source>
        <strain evidence="3 4">TWF481</strain>
    </source>
</reference>
<sequence length="444" mass="49340">MSVENNIKMDSKKKKSASSTPPEPPSIGLSIDSSATDNTIPPSITPRARPTFATPLLQSSRSQTLQWTLPKPFQQHKLIGRSRAAWHTSFLVPSLNAVLDTGVLIDDSRPQNVFITHGHSDHSLAILAYCRRITPPDVYVPAEAAMHLDNYIMSSKSLNLGFSVKSYHDFDAEGNRHSFPNTVGRKLIPWGDQFDRIRPHTSPSPNRRSKAPSPVPPADTPVEGEGEGEDEDFDGVEDPADLILPTHHILPVSASSPTTFPLKTHPTISVSILPRSHTVPSVGFLFTQASNRLKPEYRSLQGPELRDLRQSGVEITYQHRTPIFAFLGDGDHTSLLDDPEWLVGNEEKGVSACPVVITECSFLYESHRSQAVKTKHTIWADLEPIVRRHRSTTWVLMHFSKRYSDEDIVAFFEGIEDCPANIVVWVDGGNEILETKVRKDTGTI</sequence>
<dbReference type="PANTHER" id="PTHR46504:SF2">
    <property type="entry name" value="TRNASE Z TRZ1"/>
    <property type="match status" value="1"/>
</dbReference>
<name>A0AAV9WCX2_9PEZI</name>
<comment type="caution">
    <text evidence="3">The sequence shown here is derived from an EMBL/GenBank/DDBJ whole genome shotgun (WGS) entry which is preliminary data.</text>
</comment>
<keyword evidence="4" id="KW-1185">Reference proteome</keyword>
<dbReference type="InterPro" id="IPR001279">
    <property type="entry name" value="Metallo-B-lactamas"/>
</dbReference>
<dbReference type="Pfam" id="PF00753">
    <property type="entry name" value="Lactamase_B"/>
    <property type="match status" value="1"/>
</dbReference>
<feature type="region of interest" description="Disordered" evidence="1">
    <location>
        <begin position="1"/>
        <end position="50"/>
    </location>
</feature>
<dbReference type="SUPFAM" id="SSF56281">
    <property type="entry name" value="Metallo-hydrolase/oxidoreductase"/>
    <property type="match status" value="1"/>
</dbReference>
<evidence type="ECO:0000313" key="3">
    <source>
        <dbReference type="EMBL" id="KAK6506648.1"/>
    </source>
</evidence>
<feature type="region of interest" description="Disordered" evidence="1">
    <location>
        <begin position="194"/>
        <end position="238"/>
    </location>
</feature>
<feature type="domain" description="Metallo-beta-lactamase" evidence="2">
    <location>
        <begin position="106"/>
        <end position="247"/>
    </location>
</feature>
<evidence type="ECO:0000259" key="2">
    <source>
        <dbReference type="Pfam" id="PF00753"/>
    </source>
</evidence>
<gene>
    <name evidence="3" type="ORF">TWF481_005107</name>
</gene>
<dbReference type="AlphaFoldDB" id="A0AAV9WCX2"/>
<feature type="compositionally biased region" description="Acidic residues" evidence="1">
    <location>
        <begin position="222"/>
        <end position="238"/>
    </location>
</feature>
<evidence type="ECO:0000256" key="1">
    <source>
        <dbReference type="SAM" id="MobiDB-lite"/>
    </source>
</evidence>
<evidence type="ECO:0000313" key="4">
    <source>
        <dbReference type="Proteomes" id="UP001370758"/>
    </source>
</evidence>
<dbReference type="EMBL" id="JAVHJL010000003">
    <property type="protein sequence ID" value="KAK6506648.1"/>
    <property type="molecule type" value="Genomic_DNA"/>
</dbReference>
<proteinExistence type="predicted"/>
<dbReference type="Gene3D" id="3.60.15.10">
    <property type="entry name" value="Ribonuclease Z/Hydroxyacylglutathione hydrolase-like"/>
    <property type="match status" value="1"/>
</dbReference>
<feature type="compositionally biased region" description="Polar residues" evidence="1">
    <location>
        <begin position="31"/>
        <end position="42"/>
    </location>
</feature>
<protein>
    <recommendedName>
        <fullName evidence="2">Metallo-beta-lactamase domain-containing protein</fullName>
    </recommendedName>
</protein>
<organism evidence="3 4">
    <name type="scientific">Arthrobotrys musiformis</name>
    <dbReference type="NCBI Taxonomy" id="47236"/>
    <lineage>
        <taxon>Eukaryota</taxon>
        <taxon>Fungi</taxon>
        <taxon>Dikarya</taxon>
        <taxon>Ascomycota</taxon>
        <taxon>Pezizomycotina</taxon>
        <taxon>Orbiliomycetes</taxon>
        <taxon>Orbiliales</taxon>
        <taxon>Orbiliaceae</taxon>
        <taxon>Arthrobotrys</taxon>
    </lineage>
</organism>
<dbReference type="PANTHER" id="PTHR46504">
    <property type="entry name" value="TRNASE Z TRZ1"/>
    <property type="match status" value="1"/>
</dbReference>
<accession>A0AAV9WCX2</accession>